<dbReference type="AlphaFoldDB" id="A0AAD4LDE9"/>
<dbReference type="PANTHER" id="PTHR10039">
    <property type="entry name" value="AMELOGENIN"/>
    <property type="match status" value="1"/>
</dbReference>
<dbReference type="InterPro" id="IPR056884">
    <property type="entry name" value="NPHP3-like_N"/>
</dbReference>
<protein>
    <recommendedName>
        <fullName evidence="2">NACHT domain-containing protein</fullName>
    </recommendedName>
</protein>
<evidence type="ECO:0000313" key="4">
    <source>
        <dbReference type="Proteomes" id="UP001201163"/>
    </source>
</evidence>
<feature type="non-terminal residue" evidence="3">
    <location>
        <position position="526"/>
    </location>
</feature>
<dbReference type="SUPFAM" id="SSF52540">
    <property type="entry name" value="P-loop containing nucleoside triphosphate hydrolases"/>
    <property type="match status" value="1"/>
</dbReference>
<reference evidence="3" key="1">
    <citation type="submission" date="2022-01" db="EMBL/GenBank/DDBJ databases">
        <title>Comparative genomics reveals a dynamic genome evolution in the ectomycorrhizal milk-cap (Lactarius) mushrooms.</title>
        <authorList>
            <consortium name="DOE Joint Genome Institute"/>
            <person name="Lebreton A."/>
            <person name="Tang N."/>
            <person name="Kuo A."/>
            <person name="LaButti K."/>
            <person name="Drula E."/>
            <person name="Barry K."/>
            <person name="Clum A."/>
            <person name="Lipzen A."/>
            <person name="Mousain D."/>
            <person name="Ng V."/>
            <person name="Wang R."/>
            <person name="Wang X."/>
            <person name="Dai Y."/>
            <person name="Henrissat B."/>
            <person name="Grigoriev I.V."/>
            <person name="Guerin-Laguette A."/>
            <person name="Yu F."/>
            <person name="Martin F.M."/>
        </authorList>
    </citation>
    <scope>NUCLEOTIDE SEQUENCE</scope>
    <source>
        <strain evidence="3">QP</strain>
    </source>
</reference>
<evidence type="ECO:0000313" key="3">
    <source>
        <dbReference type="EMBL" id="KAH8987316.1"/>
    </source>
</evidence>
<proteinExistence type="predicted"/>
<dbReference type="InterPro" id="IPR007111">
    <property type="entry name" value="NACHT_NTPase"/>
</dbReference>
<name>A0AAD4LDE9_9AGAM</name>
<comment type="caution">
    <text evidence="3">The sequence shown here is derived from an EMBL/GenBank/DDBJ whole genome shotgun (WGS) entry which is preliminary data.</text>
</comment>
<evidence type="ECO:0000259" key="2">
    <source>
        <dbReference type="PROSITE" id="PS50837"/>
    </source>
</evidence>
<dbReference type="PROSITE" id="PS50837">
    <property type="entry name" value="NACHT"/>
    <property type="match status" value="1"/>
</dbReference>
<accession>A0AAD4LDE9</accession>
<sequence length="526" mass="59200">QDIRKWFSSPDPTVNYNTACEAYHEGTATWFFEGTIFKEWELIGSLLWIHGKPGSGKSILCTSIIKHLISLRDDGLATLAFFYFDFRDKEKQNIRNFLTSLLTQLSAYSELCCLIISRLYSTHGKGAQQPSVGVLKNCLKEMLRVVAQQPVYVILDALDECPDMSGMPTPRETVLSLVEDLVEMQLPSLHLCVTSRPEVDIKEALEPLAYCVVSLHDESGQQKDISDYVGDVVCSDKKMRNWRAGEKKLVIDELSKKADGMFRWVFCQLEVLRYCLPASIRQTLDQLPKTLDETYARVLSQISQANQAQAHRMLQCLMVAVRPLYVEELAELLAFEFDTAQGAVPKYRADWKPHDKVHAVLSTCSSLIAIVDDNGSQVVQFSHFSVKEFLMSNRLGDFSQYQINPSPAHTILAQACLGSLLYLDDHANKEIVKGFPLAEYAAKHWVTHAQFEDVASRVKDGMESLFDHDKPHFAAWVGIYNMDKSSDSESPSKVPTPLYYSSLCGFSDLVEHLATKHPQHGCGNPT</sequence>
<dbReference type="Pfam" id="PF24883">
    <property type="entry name" value="NPHP3_N"/>
    <property type="match status" value="1"/>
</dbReference>
<dbReference type="InterPro" id="IPR027417">
    <property type="entry name" value="P-loop_NTPase"/>
</dbReference>
<dbReference type="Proteomes" id="UP001201163">
    <property type="component" value="Unassembled WGS sequence"/>
</dbReference>
<dbReference type="PANTHER" id="PTHR10039:SF16">
    <property type="entry name" value="GPI INOSITOL-DEACYLASE"/>
    <property type="match status" value="1"/>
</dbReference>
<dbReference type="Pfam" id="PF22939">
    <property type="entry name" value="WHD_GPIID"/>
    <property type="match status" value="1"/>
</dbReference>
<keyword evidence="1" id="KW-0677">Repeat</keyword>
<keyword evidence="4" id="KW-1185">Reference proteome</keyword>
<evidence type="ECO:0000256" key="1">
    <source>
        <dbReference type="ARBA" id="ARBA00022737"/>
    </source>
</evidence>
<dbReference type="InterPro" id="IPR054471">
    <property type="entry name" value="GPIID_WHD"/>
</dbReference>
<gene>
    <name evidence="3" type="ORF">EDB92DRAFT_2016485</name>
</gene>
<organism evidence="3 4">
    <name type="scientific">Lactarius akahatsu</name>
    <dbReference type="NCBI Taxonomy" id="416441"/>
    <lineage>
        <taxon>Eukaryota</taxon>
        <taxon>Fungi</taxon>
        <taxon>Dikarya</taxon>
        <taxon>Basidiomycota</taxon>
        <taxon>Agaricomycotina</taxon>
        <taxon>Agaricomycetes</taxon>
        <taxon>Russulales</taxon>
        <taxon>Russulaceae</taxon>
        <taxon>Lactarius</taxon>
    </lineage>
</organism>
<feature type="domain" description="NACHT" evidence="2">
    <location>
        <begin position="45"/>
        <end position="197"/>
    </location>
</feature>
<dbReference type="Gene3D" id="3.40.50.300">
    <property type="entry name" value="P-loop containing nucleotide triphosphate hydrolases"/>
    <property type="match status" value="1"/>
</dbReference>
<dbReference type="EMBL" id="JAKELL010000048">
    <property type="protein sequence ID" value="KAH8987316.1"/>
    <property type="molecule type" value="Genomic_DNA"/>
</dbReference>